<feature type="region of interest" description="Disordered" evidence="1">
    <location>
        <begin position="13"/>
        <end position="107"/>
    </location>
</feature>
<proteinExistence type="predicted"/>
<reference evidence="2 3" key="1">
    <citation type="journal article" date="2018" name="Nat. Ecol. Evol.">
        <title>Shark genomes provide insights into elasmobranch evolution and the origin of vertebrates.</title>
        <authorList>
            <person name="Hara Y"/>
            <person name="Yamaguchi K"/>
            <person name="Onimaru K"/>
            <person name="Kadota M"/>
            <person name="Koyanagi M"/>
            <person name="Keeley SD"/>
            <person name="Tatsumi K"/>
            <person name="Tanaka K"/>
            <person name="Motone F"/>
            <person name="Kageyama Y"/>
            <person name="Nozu R"/>
            <person name="Adachi N"/>
            <person name="Nishimura O"/>
            <person name="Nakagawa R"/>
            <person name="Tanegashima C"/>
            <person name="Kiyatake I"/>
            <person name="Matsumoto R"/>
            <person name="Murakumo K"/>
            <person name="Nishida K"/>
            <person name="Terakita A"/>
            <person name="Kuratani S"/>
            <person name="Sato K"/>
            <person name="Hyodo S Kuraku.S."/>
        </authorList>
    </citation>
    <scope>NUCLEOTIDE SEQUENCE [LARGE SCALE GENOMIC DNA]</scope>
</reference>
<organism evidence="2 3">
    <name type="scientific">Scyliorhinus torazame</name>
    <name type="common">Cloudy catshark</name>
    <name type="synonym">Catulus torazame</name>
    <dbReference type="NCBI Taxonomy" id="75743"/>
    <lineage>
        <taxon>Eukaryota</taxon>
        <taxon>Metazoa</taxon>
        <taxon>Chordata</taxon>
        <taxon>Craniata</taxon>
        <taxon>Vertebrata</taxon>
        <taxon>Chondrichthyes</taxon>
        <taxon>Elasmobranchii</taxon>
        <taxon>Galeomorphii</taxon>
        <taxon>Galeoidea</taxon>
        <taxon>Carcharhiniformes</taxon>
        <taxon>Scyliorhinidae</taxon>
        <taxon>Scyliorhinus</taxon>
    </lineage>
</organism>
<feature type="compositionally biased region" description="Basic and acidic residues" evidence="1">
    <location>
        <begin position="13"/>
        <end position="27"/>
    </location>
</feature>
<dbReference type="InterPro" id="IPR026636">
    <property type="entry name" value="MPHOSPH9"/>
</dbReference>
<dbReference type="PANTHER" id="PTHR14926">
    <property type="entry name" value="M-PHASE PHOSPHOPROTEIN 9"/>
    <property type="match status" value="1"/>
</dbReference>
<feature type="compositionally biased region" description="Polar residues" evidence="1">
    <location>
        <begin position="186"/>
        <end position="196"/>
    </location>
</feature>
<evidence type="ECO:0000313" key="3">
    <source>
        <dbReference type="Proteomes" id="UP000288216"/>
    </source>
</evidence>
<feature type="compositionally biased region" description="Low complexity" evidence="1">
    <location>
        <begin position="156"/>
        <end position="185"/>
    </location>
</feature>
<dbReference type="STRING" id="75743.A0A401PV62"/>
<comment type="caution">
    <text evidence="2">The sequence shown here is derived from an EMBL/GenBank/DDBJ whole genome shotgun (WGS) entry which is preliminary data.</text>
</comment>
<dbReference type="GO" id="GO:0005814">
    <property type="term" value="C:centriole"/>
    <property type="evidence" value="ECO:0007669"/>
    <property type="project" value="TreeGrafter"/>
</dbReference>
<evidence type="ECO:0000313" key="2">
    <source>
        <dbReference type="EMBL" id="GCB76953.1"/>
    </source>
</evidence>
<accession>A0A401PV62</accession>
<sequence length="223" mass="24661">CKTVKSLFYHPDEHQTLTKAPPDDVARRKWLTPGSDHSIFTGQPLESNDNAPSSEFGETPLQPRRFYSPPEKDRPCSQQDPSNDMEEPIPPILKALQKLDARNMSESWGAQTPMYDVSEAGDGTKFLNHRQTVGFADSTYGRGKSVDSHKDRTRSKGSGSPPGQRSSSVPPSNRRSTPTSTPTKRNTLLTSLSAKSSPKRCPKENLSPGFNHLLGKEEKTVTR</sequence>
<evidence type="ECO:0000256" key="1">
    <source>
        <dbReference type="SAM" id="MobiDB-lite"/>
    </source>
</evidence>
<dbReference type="OrthoDB" id="6288856at2759"/>
<dbReference type="AlphaFoldDB" id="A0A401PV62"/>
<feature type="region of interest" description="Disordered" evidence="1">
    <location>
        <begin position="132"/>
        <end position="223"/>
    </location>
</feature>
<name>A0A401PV62_SCYTO</name>
<feature type="non-terminal residue" evidence="2">
    <location>
        <position position="1"/>
    </location>
</feature>
<keyword evidence="3" id="KW-1185">Reference proteome</keyword>
<gene>
    <name evidence="2" type="ORF">scyTo_0019215</name>
</gene>
<dbReference type="EMBL" id="BFAA01014073">
    <property type="protein sequence ID" value="GCB76953.1"/>
    <property type="molecule type" value="Genomic_DNA"/>
</dbReference>
<dbReference type="PANTHER" id="PTHR14926:SF1">
    <property type="entry name" value="M-PHASE PHOSPHOPROTEIN 9"/>
    <property type="match status" value="1"/>
</dbReference>
<protein>
    <submittedName>
        <fullName evidence="2">Uncharacterized protein</fullName>
    </submittedName>
</protein>
<feature type="compositionally biased region" description="Basic and acidic residues" evidence="1">
    <location>
        <begin position="214"/>
        <end position="223"/>
    </location>
</feature>
<feature type="compositionally biased region" description="Polar residues" evidence="1">
    <location>
        <begin position="38"/>
        <end position="53"/>
    </location>
</feature>
<dbReference type="Proteomes" id="UP000288216">
    <property type="component" value="Unassembled WGS sequence"/>
</dbReference>